<evidence type="ECO:0000313" key="4">
    <source>
        <dbReference type="EMBL" id="PIR77475.1"/>
    </source>
</evidence>
<feature type="domain" description="Clp ATPase C-terminal" evidence="3">
    <location>
        <begin position="6"/>
        <end position="52"/>
    </location>
</feature>
<keyword evidence="2" id="KW-0067">ATP-binding</keyword>
<sequence>SFDFVLIEKLSKEGFSREWGARPLNRLIEDKIETYIADKIINGEAKAGDEILIDKI</sequence>
<proteinExistence type="predicted"/>
<evidence type="ECO:0000256" key="1">
    <source>
        <dbReference type="ARBA" id="ARBA00022741"/>
    </source>
</evidence>
<dbReference type="InterPro" id="IPR019489">
    <property type="entry name" value="Clp_ATPase_C"/>
</dbReference>
<protein>
    <recommendedName>
        <fullName evidence="3">Clp ATPase C-terminal domain-containing protein</fullName>
    </recommendedName>
</protein>
<comment type="caution">
    <text evidence="4">The sequence shown here is derived from an EMBL/GenBank/DDBJ whole genome shotgun (WGS) entry which is preliminary data.</text>
</comment>
<evidence type="ECO:0000313" key="5">
    <source>
        <dbReference type="Proteomes" id="UP000228528"/>
    </source>
</evidence>
<organism evidence="4 5">
    <name type="scientific">Candidatus Magasanikbacteria bacterium CG10_big_fil_rev_8_21_14_0_10_38_6</name>
    <dbReference type="NCBI Taxonomy" id="1974647"/>
    <lineage>
        <taxon>Bacteria</taxon>
        <taxon>Candidatus Magasanikiibacteriota</taxon>
    </lineage>
</organism>
<dbReference type="Pfam" id="PF10431">
    <property type="entry name" value="ClpB_D2-small"/>
    <property type="match status" value="1"/>
</dbReference>
<feature type="non-terminal residue" evidence="4">
    <location>
        <position position="1"/>
    </location>
</feature>
<keyword evidence="1" id="KW-0547">Nucleotide-binding</keyword>
<dbReference type="Gene3D" id="1.10.8.60">
    <property type="match status" value="1"/>
</dbReference>
<dbReference type="Proteomes" id="UP000228528">
    <property type="component" value="Unassembled WGS sequence"/>
</dbReference>
<dbReference type="GO" id="GO:0005524">
    <property type="term" value="F:ATP binding"/>
    <property type="evidence" value="ECO:0007669"/>
    <property type="project" value="UniProtKB-KW"/>
</dbReference>
<name>A0A2M6P175_9BACT</name>
<evidence type="ECO:0000259" key="3">
    <source>
        <dbReference type="Pfam" id="PF10431"/>
    </source>
</evidence>
<reference evidence="5" key="1">
    <citation type="submission" date="2017-09" db="EMBL/GenBank/DDBJ databases">
        <title>Depth-based differentiation of microbial function through sediment-hosted aquifers and enrichment of novel symbionts in the deep terrestrial subsurface.</title>
        <authorList>
            <person name="Probst A.J."/>
            <person name="Ladd B."/>
            <person name="Jarett J.K."/>
            <person name="Geller-Mcgrath D.E."/>
            <person name="Sieber C.M.K."/>
            <person name="Emerson J.B."/>
            <person name="Anantharaman K."/>
            <person name="Thomas B.C."/>
            <person name="Malmstrom R."/>
            <person name="Stieglmeier M."/>
            <person name="Klingl A."/>
            <person name="Woyke T."/>
            <person name="Ryan C.M."/>
            <person name="Banfield J.F."/>
        </authorList>
    </citation>
    <scope>NUCLEOTIDE SEQUENCE [LARGE SCALE GENOMIC DNA]</scope>
</reference>
<dbReference type="EMBL" id="PFBW01000100">
    <property type="protein sequence ID" value="PIR77475.1"/>
    <property type="molecule type" value="Genomic_DNA"/>
</dbReference>
<dbReference type="AlphaFoldDB" id="A0A2M6P175"/>
<gene>
    <name evidence="4" type="ORF">COU30_02235</name>
</gene>
<evidence type="ECO:0000256" key="2">
    <source>
        <dbReference type="ARBA" id="ARBA00022840"/>
    </source>
</evidence>
<accession>A0A2M6P175</accession>